<reference evidence="3" key="4">
    <citation type="submission" date="2000-03" db="EMBL/GenBank/DDBJ databases">
        <authorList>
            <person name="Murphy G."/>
            <person name="Ridley P."/>
            <person name="Hudson S."/>
            <person name="Mewes H.W."/>
            <person name="Lemcke K."/>
            <person name="Mayer K.F.X."/>
        </authorList>
    </citation>
    <scope>NUCLEOTIDE SEQUENCE</scope>
</reference>
<keyword evidence="1" id="KW-0812">Transmembrane</keyword>
<feature type="transmembrane region" description="Helical" evidence="1">
    <location>
        <begin position="133"/>
        <end position="155"/>
    </location>
</feature>
<accession>Q9SW61</accession>
<evidence type="ECO:0000313" key="2">
    <source>
        <dbReference type="EMBL" id="CAB53526.1"/>
    </source>
</evidence>
<dbReference type="EMBL" id="AL110116">
    <property type="protein sequence ID" value="CAB53526.1"/>
    <property type="molecule type" value="Genomic_DNA"/>
</dbReference>
<name>Q9SW61_ARATH</name>
<evidence type="ECO:0000313" key="3">
    <source>
        <dbReference type="EMBL" id="CAB77969.1"/>
    </source>
</evidence>
<evidence type="ECO:0000256" key="1">
    <source>
        <dbReference type="SAM" id="Phobius"/>
    </source>
</evidence>
<dbReference type="PIR" id="T14514">
    <property type="entry name" value="T14514"/>
</dbReference>
<dbReference type="EMBL" id="AL161511">
    <property type="protein sequence ID" value="CAB77969.1"/>
    <property type="molecule type" value="Genomic_DNA"/>
</dbReference>
<sequence>MKLNPISLYTNLSNAFSNKRFYKINYDGSNMQIVIRKAIEMDDEWWKDSIKEIPNASKLWYNPVVDLDIMDRLFGTRHISTDDGYYPDVEFDSDHIATNIAAEDNYSDEYSEILRIASHGLEDSVLKMRKELLNLYISLFLLLGATIAMLLVLGASDPCLLGRMQPLPNIYLDP</sequence>
<proteinExistence type="predicted"/>
<keyword evidence="1" id="KW-1133">Transmembrane helix</keyword>
<reference evidence="2" key="2">
    <citation type="submission" date="1999-08" db="EMBL/GenBank/DDBJ databases">
        <authorList>
            <person name="EU Arabidopsis sequencing project"/>
        </authorList>
    </citation>
    <scope>NUCLEOTIDE SEQUENCE</scope>
</reference>
<dbReference type="AlphaFoldDB" id="Q9SW61"/>
<reference evidence="2" key="3">
    <citation type="submission" date="1999-08" db="EMBL/GenBank/DDBJ databases">
        <authorList>
            <person name="Bevan M."/>
            <person name="Murphy G."/>
            <person name="Ridley P."/>
            <person name="Hudson S."/>
            <person name="Bancroft I."/>
            <person name="Mewes H.W."/>
            <person name="Mayer K.F.X."/>
            <person name="Lemcke K."/>
            <person name="Schueller C."/>
        </authorList>
    </citation>
    <scope>NUCLEOTIDE SEQUENCE</scope>
</reference>
<reference key="1">
    <citation type="journal article" date="1999" name="Nature">
        <title>Sequence and analysis of chromosome 4 of the plant Arabidopsis thaliana.</title>
        <authorList>
            <consortium name="EU"/>
            <consortium name="CSHL and WU Arabidopsis Sequencing Project"/>
            <person name="Mayer K."/>
            <person name="Schuller C."/>
            <person name="Wambutt R."/>
            <person name="Murphy G."/>
            <person name="Volckaert G."/>
            <person name="Pohl T."/>
            <person name="Dusterhoft A."/>
            <person name="Stiekema W."/>
            <person name="Entian K.D."/>
            <person name="Terryn N."/>
            <person name="Harris B."/>
            <person name="Ansorge W."/>
            <person name="Brandt P."/>
            <person name="Grivell L."/>
            <person name="Rieger M."/>
            <person name="Weichselgartner M."/>
            <person name="de Simone V."/>
            <person name="Obermaier B."/>
            <person name="Mache R."/>
            <person name="Muller M."/>
            <person name="Kreis M."/>
            <person name="Delseny M."/>
            <person name="Puigdomenech P."/>
            <person name="Watson M."/>
            <person name="Schmidtheini T."/>
            <person name="Reichert B."/>
            <person name="Portatelle D."/>
            <person name="Perez-Alonso M."/>
            <person name="Boutry M."/>
            <person name="Bancroft I."/>
            <person name="Vos P."/>
            <person name="Hoheisel J."/>
            <person name="Zimmermann W."/>
            <person name="Wedler H."/>
            <person name="Ridley P."/>
            <person name="Langham S.A."/>
            <person name="McCullagh B."/>
            <person name="Bilham L."/>
            <person name="Robben J."/>
            <person name="Van der Schueren J."/>
            <person name="Grymonprez B."/>
            <person name="Chuang Y.J."/>
            <person name="Vandenbussche F."/>
            <person name="Braeken M."/>
            <person name="Weltjens I."/>
            <person name="Voet M."/>
            <person name="Bastiaens I."/>
            <person name="Aert R."/>
            <person name="Defoor E."/>
            <person name="Weitzenegger T."/>
            <person name="Bothe G."/>
            <person name="Ramsperger U."/>
            <person name="Hilbert H."/>
            <person name="Braun M."/>
            <person name="Holzer E."/>
            <person name="Brandt A."/>
            <person name="Peters S."/>
            <person name="van Staveren M."/>
            <person name="Dirske W."/>
            <person name="Mooijman P."/>
            <person name="Klein Lankhorst R."/>
            <person name="Rose M."/>
            <person name="Hauf J."/>
            <person name="Kotter P."/>
            <person name="Berneiser S."/>
            <person name="Hempel S."/>
            <person name="Feldpausch M."/>
            <person name="Lamberth S."/>
            <person name="Van den Daele H."/>
            <person name="De Keyser A."/>
            <person name="Buysshaert C."/>
            <person name="Gielen J."/>
            <person name="Villarroel R."/>
            <person name="De Clercq R."/>
            <person name="Van Montagu M."/>
            <person name="Rogers J."/>
            <person name="Cronin A."/>
            <person name="Quail M."/>
            <person name="Bray-Allen S."/>
            <person name="Clark L."/>
            <person name="Doggett J."/>
            <person name="Hall S."/>
            <person name="Kay M."/>
            <person name="Lennard N."/>
            <person name="McLay K."/>
            <person name="Mayes R."/>
            <person name="Pettett A."/>
            <person name="Rajandream M.A."/>
            <person name="Lyne M."/>
            <person name="Benes V."/>
            <person name="Rechmann S."/>
            <person name="Borkova D."/>
            <person name="Blocker H."/>
            <person name="Scharfe M."/>
            <person name="Grimm M."/>
            <person name="Lohnert T.H."/>
            <person name="Dose S."/>
            <person name="de Haan M."/>
            <person name="Maarse A."/>
            <person name="Schafer M."/>
            <person name="Muller-Auer S."/>
            <person name="Gabel C."/>
            <person name="Fuchs M."/>
            <person name="Fartmann B."/>
            <person name="Granderath K."/>
            <person name="Dauner D."/>
            <person name="Herzl A."/>
            <person name="Neumann S."/>
            <person name="Argiriou A."/>
            <person name="Vitale D."/>
            <person name="Liguori R."/>
            <person name="Piravandi E."/>
            <person name="Massenet O."/>
            <person name="Quigley F."/>
            <person name="Clabauld G."/>
            <person name="Mundlein A."/>
            <person name="Felber R."/>
            <person name="Schnabl S."/>
            <person name="Hiller R."/>
            <person name="Schmidt W."/>
            <person name="Lecharny A."/>
            <person name="Aubourg S."/>
            <person name="Chefdor F."/>
            <person name="Cooke R."/>
            <person name="Berger C."/>
            <person name="Montfort A."/>
            <person name="Casacuberta E."/>
            <person name="Gibbons T."/>
            <person name="Weber N."/>
            <person name="Vandenbol M."/>
            <person name="Bargues M."/>
            <person name="Terol J."/>
            <person name="Torres A."/>
            <person name="Perez-Perez A."/>
            <person name="Purnelle B."/>
            <person name="Bent E."/>
            <person name="Johnson S."/>
            <person name="Tacon D."/>
            <person name="Jesse T."/>
            <person name="Heijnen L."/>
            <person name="Schwarz S."/>
            <person name="Scholler P."/>
            <person name="Heber S."/>
            <person name="Francs P."/>
            <person name="Bielke C."/>
            <person name="Frishman D."/>
            <person name="Haase D."/>
            <person name="Lemcke K."/>
            <person name="Mewes H.W."/>
            <person name="Stocker S."/>
            <person name="Zaccaria P."/>
            <person name="Bevan M."/>
            <person name="Wilson R.K."/>
            <person name="de la Bastide M."/>
            <person name="Habermann K."/>
            <person name="Parnell L."/>
            <person name="Dedhia N."/>
            <person name="Gnoj L."/>
            <person name="Schutz K."/>
            <person name="Huang E."/>
            <person name="Spiegel L."/>
            <person name="Sehkon M."/>
            <person name="Murray J."/>
            <person name="Sheet P."/>
            <person name="Cordes M."/>
            <person name="Abu-Threideh J."/>
            <person name="Stoneking T."/>
            <person name="Kalicki J."/>
            <person name="Graves T."/>
            <person name="Harmon G."/>
            <person name="Edwards J."/>
            <person name="Latreille P."/>
            <person name="Courtney L."/>
            <person name="Cloud J."/>
            <person name="Abbott A."/>
            <person name="Scott K."/>
            <person name="Johnson D."/>
            <person name="Minx P."/>
            <person name="Bentley D."/>
            <person name="Fulton B."/>
            <person name="Miller N."/>
            <person name="Greco T."/>
            <person name="Kemp K."/>
            <person name="Kramer J."/>
            <person name="Fulton L."/>
            <person name="Mardis E."/>
            <person name="Dante M."/>
            <person name="Pepin K."/>
            <person name="Hillier L."/>
            <person name="Nelson J."/>
            <person name="Spieth J."/>
            <person name="Ryan E."/>
            <person name="Andrews S."/>
            <person name="Geisel C."/>
            <person name="Layman D."/>
            <person name="Du H."/>
            <person name="Ali J."/>
            <person name="Berghoff A."/>
            <person name="Jones K."/>
            <person name="Drone K."/>
            <person name="Cotton M."/>
            <person name="Joshu C."/>
            <person name="Antonoiu B."/>
            <person name="Zidanic M."/>
            <person name="Strong C."/>
            <person name="Sun H."/>
            <person name="Lamar B."/>
            <person name="Yordan C."/>
            <person name="Ma P."/>
            <person name="Zhong J."/>
            <person name="Preston R."/>
            <person name="Vil D."/>
            <person name="Shekher M."/>
            <person name="Matero A."/>
            <person name="Shah R."/>
            <person name="Swaby I.K."/>
            <person name="O'Shaughnessy A."/>
            <person name="Rodriguez M."/>
            <person name="Hoffmann J."/>
            <person name="Till S."/>
            <person name="Granat S."/>
            <person name="Shohdy N."/>
            <person name="Hasegawa A."/>
            <person name="Hameed A."/>
            <person name="Lodhi M."/>
            <person name="Johnson A."/>
            <person name="Chen E."/>
            <person name="Marra M."/>
            <person name="Martienssen R."/>
            <person name="McCombie W.R."/>
        </authorList>
    </citation>
    <scope>NUCLEOTIDE SEQUENCE [LARGE SCALE GENOMIC DNA]</scope>
    <source>
        <strain>cv. Columbia</strain>
    </source>
</reference>
<organism evidence="2">
    <name type="scientific">Arabidopsis thaliana</name>
    <name type="common">Mouse-ear cress</name>
    <dbReference type="NCBI Taxonomy" id="3702"/>
    <lineage>
        <taxon>Eukaryota</taxon>
        <taxon>Viridiplantae</taxon>
        <taxon>Streptophyta</taxon>
        <taxon>Embryophyta</taxon>
        <taxon>Tracheophyta</taxon>
        <taxon>Spermatophyta</taxon>
        <taxon>Magnoliopsida</taxon>
        <taxon>eudicotyledons</taxon>
        <taxon>Gunneridae</taxon>
        <taxon>Pentapetalae</taxon>
        <taxon>rosids</taxon>
        <taxon>malvids</taxon>
        <taxon>Brassicales</taxon>
        <taxon>Brassicaceae</taxon>
        <taxon>Camelineae</taxon>
        <taxon>Arabidopsis</taxon>
    </lineage>
</organism>
<keyword evidence="1" id="KW-0472">Membrane</keyword>
<protein>
    <submittedName>
        <fullName evidence="3">Uncharacterized protein AT4g08440</fullName>
    </submittedName>
    <submittedName>
        <fullName evidence="2">Uncharacterized protein C18G5.20</fullName>
    </submittedName>
</protein>
<gene>
    <name evidence="2" type="primary">C18G5.20</name>
    <name evidence="3" type="ordered locus">At4g08440</name>
</gene>